<feature type="region of interest" description="Disordered" evidence="1">
    <location>
        <begin position="1"/>
        <end position="34"/>
    </location>
</feature>
<dbReference type="SUPFAM" id="SSF54695">
    <property type="entry name" value="POZ domain"/>
    <property type="match status" value="1"/>
</dbReference>
<dbReference type="Proteomes" id="UP000038009">
    <property type="component" value="Unassembled WGS sequence"/>
</dbReference>
<dbReference type="PANTHER" id="PTHR14499:SF136">
    <property type="entry name" value="GH08630P"/>
    <property type="match status" value="1"/>
</dbReference>
<name>A0A0N0P854_LEPSE</name>
<dbReference type="PANTHER" id="PTHR14499">
    <property type="entry name" value="POTASSIUM CHANNEL TETRAMERIZATION DOMAIN-CONTAINING"/>
    <property type="match status" value="1"/>
</dbReference>
<dbReference type="OMA" id="HTIVFRV"/>
<dbReference type="OrthoDB" id="2414723at2759"/>
<evidence type="ECO:0000313" key="4">
    <source>
        <dbReference type="Proteomes" id="UP000038009"/>
    </source>
</evidence>
<evidence type="ECO:0000313" key="3">
    <source>
        <dbReference type="EMBL" id="KPI89117.1"/>
    </source>
</evidence>
<accession>A0A0N0P854</accession>
<feature type="compositionally biased region" description="Polar residues" evidence="1">
    <location>
        <begin position="344"/>
        <end position="355"/>
    </location>
</feature>
<dbReference type="Gene3D" id="3.30.710.10">
    <property type="entry name" value="Potassium Channel Kv1.1, Chain A"/>
    <property type="match status" value="1"/>
</dbReference>
<feature type="region of interest" description="Disordered" evidence="1">
    <location>
        <begin position="375"/>
        <end position="427"/>
    </location>
</feature>
<dbReference type="InterPro" id="IPR003131">
    <property type="entry name" value="T1-type_BTB"/>
</dbReference>
<organism evidence="3 4">
    <name type="scientific">Leptomonas seymouri</name>
    <dbReference type="NCBI Taxonomy" id="5684"/>
    <lineage>
        <taxon>Eukaryota</taxon>
        <taxon>Discoba</taxon>
        <taxon>Euglenozoa</taxon>
        <taxon>Kinetoplastea</taxon>
        <taxon>Metakinetoplastina</taxon>
        <taxon>Trypanosomatida</taxon>
        <taxon>Trypanosomatidae</taxon>
        <taxon>Leishmaniinae</taxon>
        <taxon>Leptomonas</taxon>
    </lineage>
</organism>
<keyword evidence="4" id="KW-1185">Reference proteome</keyword>
<dbReference type="CDD" id="cd18316">
    <property type="entry name" value="BTB_POZ_KCTD-like"/>
    <property type="match status" value="1"/>
</dbReference>
<feature type="region of interest" description="Disordered" evidence="1">
    <location>
        <begin position="330"/>
        <end position="356"/>
    </location>
</feature>
<evidence type="ECO:0000259" key="2">
    <source>
        <dbReference type="SMART" id="SM00225"/>
    </source>
</evidence>
<reference evidence="3 4" key="1">
    <citation type="journal article" date="2015" name="PLoS Pathog.">
        <title>Leptomonas seymouri: Adaptations to the Dixenous Life Cycle Analyzed by Genome Sequencing, Transcriptome Profiling and Co-infection with Leishmania donovani.</title>
        <authorList>
            <person name="Kraeva N."/>
            <person name="Butenko A."/>
            <person name="Hlavacova J."/>
            <person name="Kostygov A."/>
            <person name="Myskova J."/>
            <person name="Grybchuk D."/>
            <person name="Lestinova T."/>
            <person name="Votypka J."/>
            <person name="Volf P."/>
            <person name="Opperdoes F."/>
            <person name="Flegontov P."/>
            <person name="Lukes J."/>
            <person name="Yurchenko V."/>
        </authorList>
    </citation>
    <scope>NUCLEOTIDE SEQUENCE [LARGE SCALE GENOMIC DNA]</scope>
    <source>
        <strain evidence="3 4">ATCC 30220</strain>
    </source>
</reference>
<feature type="compositionally biased region" description="Basic and acidic residues" evidence="1">
    <location>
        <begin position="9"/>
        <end position="34"/>
    </location>
</feature>
<gene>
    <name evidence="3" type="ORF">ABL78_1761</name>
</gene>
<dbReference type="AlphaFoldDB" id="A0A0N0P854"/>
<proteinExistence type="predicted"/>
<protein>
    <recommendedName>
        <fullName evidence="2">BTB domain-containing protein</fullName>
    </recommendedName>
</protein>
<feature type="compositionally biased region" description="Low complexity" evidence="1">
    <location>
        <begin position="375"/>
        <end position="395"/>
    </location>
</feature>
<dbReference type="Pfam" id="PF02214">
    <property type="entry name" value="BTB_2"/>
    <property type="match status" value="1"/>
</dbReference>
<dbReference type="SMART" id="SM00225">
    <property type="entry name" value="BTB"/>
    <property type="match status" value="1"/>
</dbReference>
<feature type="domain" description="BTB" evidence="2">
    <location>
        <begin position="42"/>
        <end position="141"/>
    </location>
</feature>
<dbReference type="InterPro" id="IPR000210">
    <property type="entry name" value="BTB/POZ_dom"/>
</dbReference>
<dbReference type="GO" id="GO:0051260">
    <property type="term" value="P:protein homooligomerization"/>
    <property type="evidence" value="ECO:0007669"/>
    <property type="project" value="InterPro"/>
</dbReference>
<feature type="compositionally biased region" description="Low complexity" evidence="1">
    <location>
        <begin position="402"/>
        <end position="414"/>
    </location>
</feature>
<feature type="region of interest" description="Disordered" evidence="1">
    <location>
        <begin position="286"/>
        <end position="310"/>
    </location>
</feature>
<comment type="caution">
    <text evidence="3">The sequence shown here is derived from an EMBL/GenBank/DDBJ whole genome shotgun (WGS) entry which is preliminary data.</text>
</comment>
<evidence type="ECO:0000256" key="1">
    <source>
        <dbReference type="SAM" id="MobiDB-lite"/>
    </source>
</evidence>
<dbReference type="EMBL" id="LJSK01000031">
    <property type="protein sequence ID" value="KPI89117.1"/>
    <property type="molecule type" value="Genomic_DNA"/>
</dbReference>
<sequence length="497" mass="52575">MSIPATRRARGERTRGNADAAMRDKSDDATEEKGAGALKNDRVIVLNVGGTNITTLQSTLCSSPSLLAEWAKDDFRQFPRDSQGHPFLDRDPNIFAYIVNYLRGYGLPNKADDLVVVAEDAELYQLEALKREIGLDPPSMWRFTPGPGVRDDGVEFSTSDILDLCGTEPLSTDLVHTIVFRIDKCELVSVGVVAFQDVQLDMQIRRQKNSVCYCNTGEFVRFWSTDALYDQGVLYKSQDEITMRLQFALPGVPLEPSAGLQSERALPPPLQPALVLAEPLPSNVVPSNSSGVTAAPRPPSSANATLSSTVTTTTRTTVTIIGTGSELHTTASALQPGSPVVDATANNRVPESNRGTVATANTVTTTPDTASIAVTSSNANPADANTTTTATATPAFAPPIGSPSTFPTTAPTTGQGAGAPPSPSLPVAPILLDPEDPDAAIGAVVTFFKGDKEVCRARWPAPVPPLQFAVSMQGASAVSILRASSVSPDTVNMENEK</sequence>
<dbReference type="InterPro" id="IPR011333">
    <property type="entry name" value="SKP1/BTB/POZ_sf"/>
</dbReference>
<dbReference type="VEuPathDB" id="TriTrypDB:Lsey_0031_0180"/>